<dbReference type="EMBL" id="MNCJ02000327">
    <property type="protein sequence ID" value="KAF5778656.1"/>
    <property type="molecule type" value="Genomic_DNA"/>
</dbReference>
<sequence>MQATHAPNFGPTQQMQSTHAPNADLAFVDLEVTTALERTKTRPRAIQDMVELLSRCVGDNLRIQISSPTRMYPQTVRGSIPYVGEADNYFLMTGLTSL</sequence>
<dbReference type="Gramene" id="mRNA:HanXRQr2_Chr12g0550031">
    <property type="protein sequence ID" value="CDS:HanXRQr2_Chr12g0550031.1"/>
    <property type="gene ID" value="HanXRQr2_Chr12g0550031"/>
</dbReference>
<reference evidence="2" key="2">
    <citation type="submission" date="2020-06" db="EMBL/GenBank/DDBJ databases">
        <title>Helianthus annuus Genome sequencing and assembly Release 2.</title>
        <authorList>
            <person name="Gouzy J."/>
            <person name="Langlade N."/>
            <person name="Munos S."/>
        </authorList>
    </citation>
    <scope>NUCLEOTIDE SEQUENCE</scope>
    <source>
        <tissue evidence="2">Leaves</tissue>
    </source>
</reference>
<dbReference type="Proteomes" id="UP000215914">
    <property type="component" value="Unassembled WGS sequence"/>
</dbReference>
<evidence type="ECO:0000313" key="3">
    <source>
        <dbReference type="Proteomes" id="UP000215914"/>
    </source>
</evidence>
<organism evidence="2 3">
    <name type="scientific">Helianthus annuus</name>
    <name type="common">Common sunflower</name>
    <dbReference type="NCBI Taxonomy" id="4232"/>
    <lineage>
        <taxon>Eukaryota</taxon>
        <taxon>Viridiplantae</taxon>
        <taxon>Streptophyta</taxon>
        <taxon>Embryophyta</taxon>
        <taxon>Tracheophyta</taxon>
        <taxon>Spermatophyta</taxon>
        <taxon>Magnoliopsida</taxon>
        <taxon>eudicotyledons</taxon>
        <taxon>Gunneridae</taxon>
        <taxon>Pentapetalae</taxon>
        <taxon>asterids</taxon>
        <taxon>campanulids</taxon>
        <taxon>Asterales</taxon>
        <taxon>Asteraceae</taxon>
        <taxon>Asteroideae</taxon>
        <taxon>Heliantheae alliance</taxon>
        <taxon>Heliantheae</taxon>
        <taxon>Helianthus</taxon>
    </lineage>
</organism>
<feature type="compositionally biased region" description="Polar residues" evidence="1">
    <location>
        <begin position="1"/>
        <end position="20"/>
    </location>
</feature>
<evidence type="ECO:0000256" key="1">
    <source>
        <dbReference type="SAM" id="MobiDB-lite"/>
    </source>
</evidence>
<feature type="region of interest" description="Disordered" evidence="1">
    <location>
        <begin position="1"/>
        <end position="21"/>
    </location>
</feature>
<proteinExistence type="predicted"/>
<evidence type="ECO:0000313" key="2">
    <source>
        <dbReference type="EMBL" id="KAF5778656.1"/>
    </source>
</evidence>
<protein>
    <submittedName>
        <fullName evidence="2">Uncharacterized protein</fullName>
    </submittedName>
</protein>
<gene>
    <name evidence="2" type="ORF">HanXRQr2_Chr12g0550031</name>
</gene>
<dbReference type="AlphaFoldDB" id="A0A9K3MWW4"/>
<keyword evidence="3" id="KW-1185">Reference proteome</keyword>
<name>A0A9K3MWW4_HELAN</name>
<reference evidence="2" key="1">
    <citation type="journal article" date="2017" name="Nature">
        <title>The sunflower genome provides insights into oil metabolism, flowering and Asterid evolution.</title>
        <authorList>
            <person name="Badouin H."/>
            <person name="Gouzy J."/>
            <person name="Grassa C.J."/>
            <person name="Murat F."/>
            <person name="Staton S.E."/>
            <person name="Cottret L."/>
            <person name="Lelandais-Briere C."/>
            <person name="Owens G.L."/>
            <person name="Carrere S."/>
            <person name="Mayjonade B."/>
            <person name="Legrand L."/>
            <person name="Gill N."/>
            <person name="Kane N.C."/>
            <person name="Bowers J.E."/>
            <person name="Hubner S."/>
            <person name="Bellec A."/>
            <person name="Berard A."/>
            <person name="Berges H."/>
            <person name="Blanchet N."/>
            <person name="Boniface M.C."/>
            <person name="Brunel D."/>
            <person name="Catrice O."/>
            <person name="Chaidir N."/>
            <person name="Claudel C."/>
            <person name="Donnadieu C."/>
            <person name="Faraut T."/>
            <person name="Fievet G."/>
            <person name="Helmstetter N."/>
            <person name="King M."/>
            <person name="Knapp S.J."/>
            <person name="Lai Z."/>
            <person name="Le Paslier M.C."/>
            <person name="Lippi Y."/>
            <person name="Lorenzon L."/>
            <person name="Mandel J.R."/>
            <person name="Marage G."/>
            <person name="Marchand G."/>
            <person name="Marquand E."/>
            <person name="Bret-Mestries E."/>
            <person name="Morien E."/>
            <person name="Nambeesan S."/>
            <person name="Nguyen T."/>
            <person name="Pegot-Espagnet P."/>
            <person name="Pouilly N."/>
            <person name="Raftis F."/>
            <person name="Sallet E."/>
            <person name="Schiex T."/>
            <person name="Thomas J."/>
            <person name="Vandecasteele C."/>
            <person name="Vares D."/>
            <person name="Vear F."/>
            <person name="Vautrin S."/>
            <person name="Crespi M."/>
            <person name="Mangin B."/>
            <person name="Burke J.M."/>
            <person name="Salse J."/>
            <person name="Munos S."/>
            <person name="Vincourt P."/>
            <person name="Rieseberg L.H."/>
            <person name="Langlade N.B."/>
        </authorList>
    </citation>
    <scope>NUCLEOTIDE SEQUENCE</scope>
    <source>
        <tissue evidence="2">Leaves</tissue>
    </source>
</reference>
<accession>A0A9K3MWW4</accession>
<comment type="caution">
    <text evidence="2">The sequence shown here is derived from an EMBL/GenBank/DDBJ whole genome shotgun (WGS) entry which is preliminary data.</text>
</comment>